<feature type="compositionally biased region" description="Basic and acidic residues" evidence="1">
    <location>
        <begin position="41"/>
        <end position="54"/>
    </location>
</feature>
<sequence length="113" mass="13069">MHIREFFFFIFASRPRLLHHRVASAVFVETTGSPSRSARRGSRDRSAEEGIATDCRDEETMKKTGRTRLEENTAMAGGMEQETMKKTGRTRLEENLEYFCEKPLITTFVVFWG</sequence>
<evidence type="ECO:0000313" key="2">
    <source>
        <dbReference type="EMBL" id="KAK9160874.1"/>
    </source>
</evidence>
<accession>A0AAP0L1K6</accession>
<comment type="caution">
    <text evidence="2">The sequence shown here is derived from an EMBL/GenBank/DDBJ whole genome shotgun (WGS) entry which is preliminary data.</text>
</comment>
<protein>
    <submittedName>
        <fullName evidence="2">Uncharacterized protein</fullName>
    </submittedName>
</protein>
<evidence type="ECO:0000313" key="3">
    <source>
        <dbReference type="Proteomes" id="UP001420932"/>
    </source>
</evidence>
<name>A0AAP0L1K6_9MAGN</name>
<dbReference type="Proteomes" id="UP001420932">
    <property type="component" value="Unassembled WGS sequence"/>
</dbReference>
<gene>
    <name evidence="2" type="ORF">Syun_007215</name>
</gene>
<proteinExistence type="predicted"/>
<dbReference type="EMBL" id="JBBNAF010000003">
    <property type="protein sequence ID" value="KAK9160874.1"/>
    <property type="molecule type" value="Genomic_DNA"/>
</dbReference>
<feature type="region of interest" description="Disordered" evidence="1">
    <location>
        <begin position="30"/>
        <end position="54"/>
    </location>
</feature>
<evidence type="ECO:0000256" key="1">
    <source>
        <dbReference type="SAM" id="MobiDB-lite"/>
    </source>
</evidence>
<dbReference type="AlphaFoldDB" id="A0AAP0L1K6"/>
<keyword evidence="3" id="KW-1185">Reference proteome</keyword>
<organism evidence="2 3">
    <name type="scientific">Stephania yunnanensis</name>
    <dbReference type="NCBI Taxonomy" id="152371"/>
    <lineage>
        <taxon>Eukaryota</taxon>
        <taxon>Viridiplantae</taxon>
        <taxon>Streptophyta</taxon>
        <taxon>Embryophyta</taxon>
        <taxon>Tracheophyta</taxon>
        <taxon>Spermatophyta</taxon>
        <taxon>Magnoliopsida</taxon>
        <taxon>Ranunculales</taxon>
        <taxon>Menispermaceae</taxon>
        <taxon>Menispermoideae</taxon>
        <taxon>Cissampelideae</taxon>
        <taxon>Stephania</taxon>
    </lineage>
</organism>
<reference evidence="2 3" key="1">
    <citation type="submission" date="2024-01" db="EMBL/GenBank/DDBJ databases">
        <title>Genome assemblies of Stephania.</title>
        <authorList>
            <person name="Yang L."/>
        </authorList>
    </citation>
    <scope>NUCLEOTIDE SEQUENCE [LARGE SCALE GENOMIC DNA]</scope>
    <source>
        <strain evidence="2">YNDBR</strain>
        <tissue evidence="2">Leaf</tissue>
    </source>
</reference>